<accession>G0EDB8</accession>
<protein>
    <submittedName>
        <fullName evidence="1">Uncharacterized protein</fullName>
    </submittedName>
</protein>
<proteinExistence type="predicted"/>
<sequence length="320" mass="36290">MLSCYDFRSELNKLSRKYGAHERAVRRNLQRIREARLPAGHIKSVEWLGLKMVTLFFNKHVEVSIDRTWYTNRIPYGEFVTNVKNLLQDIGGVIRGVINLLVPERIVDEVMSREVTLPGLVRKEVCDVVPIYSCPFVEGEMPQYPHKLSNNEIRKLVDEWSGSGWKKAYSIGRGGMLIPPRTPDTIALALMTAIDREPWLYRADVTNPNQLKLALPEDTPREFIDAIKRASKKLGNIYDSLSKGFILGRHNVWGLYDVAPIMVVVSKEQAPLLHLFASAYALSNGVVVCESIAYTVLPGSWQAVRILRRIHEQGGMFSCV</sequence>
<name>G0EDB8_PYRF1</name>
<dbReference type="eggNOG" id="arCOG10956">
    <property type="taxonomic scope" value="Archaea"/>
</dbReference>
<organism evidence="1 2">
    <name type="scientific">Pyrolobus fumarii (strain DSM 11204 / 1A)</name>
    <dbReference type="NCBI Taxonomy" id="694429"/>
    <lineage>
        <taxon>Archaea</taxon>
        <taxon>Thermoproteota</taxon>
        <taxon>Thermoprotei</taxon>
        <taxon>Desulfurococcales</taxon>
        <taxon>Pyrodictiaceae</taxon>
        <taxon>Pyrolobus</taxon>
    </lineage>
</organism>
<keyword evidence="2" id="KW-1185">Reference proteome</keyword>
<dbReference type="KEGG" id="pfm:Pyrfu_0734"/>
<dbReference type="InParanoid" id="G0EDB8"/>
<dbReference type="HOGENOM" id="CLU_867719_0_0_2"/>
<dbReference type="AlphaFoldDB" id="G0EDB8"/>
<reference evidence="1 2" key="1">
    <citation type="journal article" date="2011" name="Stand. Genomic Sci.">
        <title>Complete genome sequence of the hyperthermophilic chemolithoautotroph Pyrolobus fumarii type strain (1A).</title>
        <authorList>
            <person name="Anderson I."/>
            <person name="Goker M."/>
            <person name="Nolan M."/>
            <person name="Lucas S."/>
            <person name="Hammon N."/>
            <person name="Deshpande S."/>
            <person name="Cheng J.F."/>
            <person name="Tapia R."/>
            <person name="Han C."/>
            <person name="Goodwin L."/>
            <person name="Pitluck S."/>
            <person name="Huntemann M."/>
            <person name="Liolios K."/>
            <person name="Ivanova N."/>
            <person name="Pagani I."/>
            <person name="Mavromatis K."/>
            <person name="Ovchinikova G."/>
            <person name="Pati A."/>
            <person name="Chen A."/>
            <person name="Palaniappan K."/>
            <person name="Land M."/>
            <person name="Hauser L."/>
            <person name="Brambilla E.M."/>
            <person name="Huber H."/>
            <person name="Yasawong M."/>
            <person name="Rohde M."/>
            <person name="Spring S."/>
            <person name="Abt B."/>
            <person name="Sikorski J."/>
            <person name="Wirth R."/>
            <person name="Detter J.C."/>
            <person name="Woyke T."/>
            <person name="Bristow J."/>
            <person name="Eisen J.A."/>
            <person name="Markowitz V."/>
            <person name="Hugenholtz P."/>
            <person name="Kyrpides N.C."/>
            <person name="Klenk H.P."/>
            <person name="Lapidus A."/>
        </authorList>
    </citation>
    <scope>NUCLEOTIDE SEQUENCE [LARGE SCALE GENOMIC DNA]</scope>
    <source>
        <strain evidence="2">DSM 11204 / 1A</strain>
    </source>
</reference>
<dbReference type="Proteomes" id="UP000001037">
    <property type="component" value="Chromosome"/>
</dbReference>
<evidence type="ECO:0000313" key="2">
    <source>
        <dbReference type="Proteomes" id="UP000001037"/>
    </source>
</evidence>
<dbReference type="EMBL" id="CP002838">
    <property type="protein sequence ID" value="AEM38603.1"/>
    <property type="molecule type" value="Genomic_DNA"/>
</dbReference>
<gene>
    <name evidence="1" type="ordered locus">Pyrfu_0734</name>
</gene>
<evidence type="ECO:0000313" key="1">
    <source>
        <dbReference type="EMBL" id="AEM38603.1"/>
    </source>
</evidence>
<dbReference type="STRING" id="694429.Pyrfu_0734"/>